<organism evidence="2 3">
    <name type="scientific">Brevibacillus laterosporus LMG 15441</name>
    <dbReference type="NCBI Taxonomy" id="1042163"/>
    <lineage>
        <taxon>Bacteria</taxon>
        <taxon>Bacillati</taxon>
        <taxon>Bacillota</taxon>
        <taxon>Bacilli</taxon>
        <taxon>Bacillales</taxon>
        <taxon>Paenibacillaceae</taxon>
        <taxon>Brevibacillus</taxon>
    </lineage>
</organism>
<dbReference type="InterPro" id="IPR036477">
    <property type="entry name" value="Formyl_transf_N_sf"/>
</dbReference>
<protein>
    <submittedName>
        <fullName evidence="2">Phosphoribosylglycinamide formyltransferase</fullName>
        <ecNumber evidence="2">2.1.2.2</ecNumber>
    </submittedName>
</protein>
<dbReference type="RefSeq" id="WP_003335325.1">
    <property type="nucleotide sequence ID" value="NZ_CP007806.1"/>
</dbReference>
<evidence type="ECO:0000313" key="3">
    <source>
        <dbReference type="Proteomes" id="UP000005850"/>
    </source>
</evidence>
<feature type="domain" description="Formyl transferase N-terminal" evidence="1">
    <location>
        <begin position="114"/>
        <end position="202"/>
    </location>
</feature>
<dbReference type="InterPro" id="IPR002376">
    <property type="entry name" value="Formyl_transf_N"/>
</dbReference>
<dbReference type="GO" id="GO:0004644">
    <property type="term" value="F:phosphoribosylglycinamide formyltransferase activity"/>
    <property type="evidence" value="ECO:0007669"/>
    <property type="project" value="UniProtKB-EC"/>
</dbReference>
<evidence type="ECO:0000259" key="1">
    <source>
        <dbReference type="Pfam" id="PF00551"/>
    </source>
</evidence>
<dbReference type="KEGG" id="blr:BRLA_c008300"/>
<keyword evidence="3" id="KW-1185">Reference proteome</keyword>
<dbReference type="EC" id="2.1.2.2" evidence="2"/>
<dbReference type="eggNOG" id="COG0299">
    <property type="taxonomic scope" value="Bacteria"/>
</dbReference>
<keyword evidence="2" id="KW-0808">Transferase</keyword>
<name>A0A075R136_BRELA</name>
<dbReference type="EMBL" id="CP007806">
    <property type="protein sequence ID" value="AIG25171.1"/>
    <property type="molecule type" value="Genomic_DNA"/>
</dbReference>
<proteinExistence type="predicted"/>
<dbReference type="Proteomes" id="UP000005850">
    <property type="component" value="Chromosome"/>
</dbReference>
<sequence>MELKKAKAHLLLTEGSFHAVYLIRDWYESFKDTTSFKGIVIRDNQGNSEQKVQFHRTFSGKKQLTENEYSELLSLYGTISEAEKSMISLYGIPSYPADVVGHIHYSGPNLNHPDMEAFISSLTKEYDLTVYIFLDQILKPWWIEYTEGNIINAHSAVLPYARGMYAIENMAVKGNQNDFQRAAGASIHYVDNGIDTGPIIRAVRIKDPFRYESIWEVKATSYRLAFELLVNQAGAEFKNPDLQYVGVKSDKNNLGENFLSKNFDEDKKKVAQEQFLSMKKSQMSFKKAWEART</sequence>
<dbReference type="AlphaFoldDB" id="A0A075R136"/>
<reference evidence="2 3" key="1">
    <citation type="journal article" date="2011" name="J. Bacteriol.">
        <title>Genome sequence of Brevibacillus laterosporus LMG 15441, a pathogen of invertebrates.</title>
        <authorList>
            <person name="Djukic M."/>
            <person name="Poehlein A."/>
            <person name="Thurmer A."/>
            <person name="Daniel R."/>
        </authorList>
    </citation>
    <scope>NUCLEOTIDE SEQUENCE [LARGE SCALE GENOMIC DNA]</scope>
    <source>
        <strain evidence="2 3">LMG 15441</strain>
    </source>
</reference>
<dbReference type="Pfam" id="PF00551">
    <property type="entry name" value="Formyl_trans_N"/>
    <property type="match status" value="1"/>
</dbReference>
<dbReference type="STRING" id="1042163.BRLA_c008300"/>
<dbReference type="SUPFAM" id="SSF53328">
    <property type="entry name" value="Formyltransferase"/>
    <property type="match status" value="1"/>
</dbReference>
<dbReference type="Gene3D" id="3.40.50.170">
    <property type="entry name" value="Formyl transferase, N-terminal domain"/>
    <property type="match status" value="1"/>
</dbReference>
<gene>
    <name evidence="2" type="ORF">BRLA_c008300</name>
</gene>
<accession>A0A075R136</accession>
<dbReference type="HOGENOM" id="CLU_948898_0_0_9"/>
<evidence type="ECO:0000313" key="2">
    <source>
        <dbReference type="EMBL" id="AIG25171.1"/>
    </source>
</evidence>